<keyword evidence="14" id="KW-0547">Nucleotide-binding</keyword>
<evidence type="ECO:0000256" key="8">
    <source>
        <dbReference type="ARBA" id="ARBA00022884"/>
    </source>
</evidence>
<accession>A0A223ARZ8</accession>
<keyword evidence="5 12" id="KW-0288">FMN</keyword>
<feature type="binding site" evidence="14">
    <location>
        <begin position="229"/>
        <end position="230"/>
    </location>
    <ligand>
        <name>FMN</name>
        <dbReference type="ChEBI" id="CHEBI:58210"/>
    </ligand>
</feature>
<comment type="function">
    <text evidence="2 12">Catalyzes the synthesis of 5,6-dihydrouridine (D), a modified base found in the D-loop of most tRNAs, via the reduction of the C5-C6 double bond in target uridines.</text>
</comment>
<evidence type="ECO:0000313" key="17">
    <source>
        <dbReference type="Proteomes" id="UP000214689"/>
    </source>
</evidence>
<evidence type="ECO:0000256" key="1">
    <source>
        <dbReference type="ARBA" id="ARBA00001917"/>
    </source>
</evidence>
<organism evidence="16 17">
    <name type="scientific">Mogibacterium pumilum</name>
    <dbReference type="NCBI Taxonomy" id="86332"/>
    <lineage>
        <taxon>Bacteria</taxon>
        <taxon>Bacillati</taxon>
        <taxon>Bacillota</taxon>
        <taxon>Clostridia</taxon>
        <taxon>Peptostreptococcales</taxon>
        <taxon>Anaerovoracaceae</taxon>
        <taxon>Mogibacterium</taxon>
    </lineage>
</organism>
<feature type="binding site" evidence="14">
    <location>
        <position position="144"/>
    </location>
    <ligand>
        <name>FMN</name>
        <dbReference type="ChEBI" id="CHEBI:58210"/>
    </ligand>
</feature>
<dbReference type="Proteomes" id="UP000214689">
    <property type="component" value="Chromosome"/>
</dbReference>
<evidence type="ECO:0000256" key="14">
    <source>
        <dbReference type="PIRSR" id="PIRSR006621-2"/>
    </source>
</evidence>
<evidence type="ECO:0000256" key="3">
    <source>
        <dbReference type="ARBA" id="ARBA00022555"/>
    </source>
</evidence>
<dbReference type="RefSeq" id="WP_094233983.1">
    <property type="nucleotide sequence ID" value="NZ_CP016199.1"/>
</dbReference>
<dbReference type="Pfam" id="PF01207">
    <property type="entry name" value="Dus"/>
    <property type="match status" value="1"/>
</dbReference>
<dbReference type="Gene3D" id="3.20.20.70">
    <property type="entry name" value="Aldolase class I"/>
    <property type="match status" value="1"/>
</dbReference>
<keyword evidence="7" id="KW-0521">NADP</keyword>
<evidence type="ECO:0000256" key="4">
    <source>
        <dbReference type="ARBA" id="ARBA00022630"/>
    </source>
</evidence>
<proteinExistence type="inferred from homology"/>
<keyword evidence="3" id="KW-0820">tRNA-binding</keyword>
<evidence type="ECO:0000256" key="5">
    <source>
        <dbReference type="ARBA" id="ARBA00022643"/>
    </source>
</evidence>
<sequence length="326" mass="35636">MSDSKYLIGDIELPNPFMLAPLAGVTDAVTRRLCEEQGAAMTCTEMVSAKGLYYGDRKTPKLLYIPPESGLTAVQIFGSEPDVMAYAASTLNSCPNVILDINMGCPVPKVVKNGDGSALMKNPELVYDIVYAVVKSSDKPVTVKIRKGFDENSINAPEVAKAISSAGAAAVAVHGRTRQQYYSGEADWDIIRQVKEAVSIPVIGNGDVFTGEDGVRMMKETGCDFVMVARGAMGNPWIFRELNAALLGKEIPERPTASEISAMMNRHLDELIELKDEYSAIREMRKFVAWYTKGVKGAAKLRGKINTIETRAEMKEALNIEKQKET</sequence>
<dbReference type="InterPro" id="IPR035587">
    <property type="entry name" value="DUS-like_FMN-bd"/>
</dbReference>
<dbReference type="NCBIfam" id="TIGR00737">
    <property type="entry name" value="nifR3_yhdG"/>
    <property type="match status" value="1"/>
</dbReference>
<gene>
    <name evidence="16" type="ORF">AXF17_04335</name>
</gene>
<evidence type="ECO:0000256" key="13">
    <source>
        <dbReference type="PIRSR" id="PIRSR006621-1"/>
    </source>
</evidence>
<dbReference type="InterPro" id="IPR001269">
    <property type="entry name" value="DUS_fam"/>
</dbReference>
<name>A0A223ARZ8_9FIRM</name>
<evidence type="ECO:0000256" key="12">
    <source>
        <dbReference type="PIRNR" id="PIRNR006621"/>
    </source>
</evidence>
<dbReference type="GO" id="GO:0050660">
    <property type="term" value="F:flavin adenine dinucleotide binding"/>
    <property type="evidence" value="ECO:0007669"/>
    <property type="project" value="InterPro"/>
</dbReference>
<feature type="domain" description="DUS-like FMN-binding" evidence="15">
    <location>
        <begin position="18"/>
        <end position="320"/>
    </location>
</feature>
<dbReference type="PROSITE" id="PS01136">
    <property type="entry name" value="UPF0034"/>
    <property type="match status" value="1"/>
</dbReference>
<dbReference type="InterPro" id="IPR018517">
    <property type="entry name" value="tRNA_hU_synthase_CS"/>
</dbReference>
<protein>
    <recommendedName>
        <fullName evidence="12">tRNA-dihydrouridine synthase</fullName>
        <ecNumber evidence="12">1.3.1.-</ecNumber>
    </recommendedName>
</protein>
<evidence type="ECO:0000259" key="15">
    <source>
        <dbReference type="Pfam" id="PF01207"/>
    </source>
</evidence>
<dbReference type="OrthoDB" id="9764501at2"/>
<dbReference type="EC" id="1.3.1.-" evidence="12"/>
<evidence type="ECO:0000313" key="16">
    <source>
        <dbReference type="EMBL" id="ASS37754.1"/>
    </source>
</evidence>
<dbReference type="AlphaFoldDB" id="A0A223ARZ8"/>
<dbReference type="Gene3D" id="1.10.1200.80">
    <property type="entry name" value="Putative flavin oxidoreducatase, domain 2"/>
    <property type="match status" value="1"/>
</dbReference>
<dbReference type="InterPro" id="IPR024036">
    <property type="entry name" value="tRNA-dHydroUridine_Synthase_C"/>
</dbReference>
<evidence type="ECO:0000256" key="10">
    <source>
        <dbReference type="ARBA" id="ARBA00048205"/>
    </source>
</evidence>
<feature type="binding site" evidence="14">
    <location>
        <position position="174"/>
    </location>
    <ligand>
        <name>FMN</name>
        <dbReference type="ChEBI" id="CHEBI:58210"/>
    </ligand>
</feature>
<dbReference type="SUPFAM" id="SSF51395">
    <property type="entry name" value="FMN-linked oxidoreductases"/>
    <property type="match status" value="1"/>
</dbReference>
<keyword evidence="8" id="KW-0694">RNA-binding</keyword>
<evidence type="ECO:0000256" key="11">
    <source>
        <dbReference type="ARBA" id="ARBA00048802"/>
    </source>
</evidence>
<evidence type="ECO:0000256" key="6">
    <source>
        <dbReference type="ARBA" id="ARBA00022694"/>
    </source>
</evidence>
<dbReference type="InterPro" id="IPR004652">
    <property type="entry name" value="DusB-like"/>
</dbReference>
<dbReference type="PANTHER" id="PTHR45846:SF1">
    <property type="entry name" value="TRNA-DIHYDROURIDINE(47) SYNTHASE [NAD(P)(+)]-LIKE"/>
    <property type="match status" value="1"/>
</dbReference>
<keyword evidence="9 12" id="KW-0560">Oxidoreductase</keyword>
<dbReference type="EMBL" id="CP016199">
    <property type="protein sequence ID" value="ASS37754.1"/>
    <property type="molecule type" value="Genomic_DNA"/>
</dbReference>
<comment type="cofactor">
    <cofactor evidence="1 12 14">
        <name>FMN</name>
        <dbReference type="ChEBI" id="CHEBI:58210"/>
    </cofactor>
</comment>
<dbReference type="InterPro" id="IPR013785">
    <property type="entry name" value="Aldolase_TIM"/>
</dbReference>
<dbReference type="GO" id="GO:0000049">
    <property type="term" value="F:tRNA binding"/>
    <property type="evidence" value="ECO:0007669"/>
    <property type="project" value="UniProtKB-KW"/>
</dbReference>
<evidence type="ECO:0000256" key="2">
    <source>
        <dbReference type="ARBA" id="ARBA00002790"/>
    </source>
</evidence>
<dbReference type="CDD" id="cd02801">
    <property type="entry name" value="DUS_like_FMN"/>
    <property type="match status" value="1"/>
</dbReference>
<keyword evidence="6 12" id="KW-0819">tRNA processing</keyword>
<comment type="similarity">
    <text evidence="12">Belongs to the dus family.</text>
</comment>
<keyword evidence="17" id="KW-1185">Reference proteome</keyword>
<feature type="binding site" evidence="14">
    <location>
        <position position="75"/>
    </location>
    <ligand>
        <name>FMN</name>
        <dbReference type="ChEBI" id="CHEBI:58210"/>
    </ligand>
</feature>
<dbReference type="PANTHER" id="PTHR45846">
    <property type="entry name" value="TRNA-DIHYDROURIDINE(47) SYNTHASE [NAD(P)(+)]-LIKE"/>
    <property type="match status" value="1"/>
</dbReference>
<keyword evidence="4 12" id="KW-0285">Flavoprotein</keyword>
<feature type="active site" description="Proton donor" evidence="13">
    <location>
        <position position="105"/>
    </location>
</feature>
<evidence type="ECO:0000256" key="9">
    <source>
        <dbReference type="ARBA" id="ARBA00023002"/>
    </source>
</evidence>
<reference evidence="17" key="1">
    <citation type="submission" date="2016-05" db="EMBL/GenBank/DDBJ databases">
        <authorList>
            <person name="Holder M.E."/>
            <person name="Ajami N.J."/>
            <person name="Petrosino J.F."/>
        </authorList>
    </citation>
    <scope>NUCLEOTIDE SEQUENCE [LARGE SCALE GENOMIC DNA]</scope>
    <source>
        <strain evidence="17">ATCC 700696</strain>
    </source>
</reference>
<dbReference type="GO" id="GO:0017150">
    <property type="term" value="F:tRNA dihydrouridine synthase activity"/>
    <property type="evidence" value="ECO:0007669"/>
    <property type="project" value="InterPro"/>
</dbReference>
<dbReference type="PIRSF" id="PIRSF006621">
    <property type="entry name" value="Dus"/>
    <property type="match status" value="1"/>
</dbReference>
<comment type="catalytic activity">
    <reaction evidence="11">
        <text>a 5,6-dihydrouridine in tRNA + NAD(+) = a uridine in tRNA + NADH + H(+)</text>
        <dbReference type="Rhea" id="RHEA:54452"/>
        <dbReference type="Rhea" id="RHEA-COMP:13339"/>
        <dbReference type="Rhea" id="RHEA-COMP:13887"/>
        <dbReference type="ChEBI" id="CHEBI:15378"/>
        <dbReference type="ChEBI" id="CHEBI:57540"/>
        <dbReference type="ChEBI" id="CHEBI:57945"/>
        <dbReference type="ChEBI" id="CHEBI:65315"/>
        <dbReference type="ChEBI" id="CHEBI:74443"/>
    </reaction>
</comment>
<comment type="catalytic activity">
    <reaction evidence="10">
        <text>a 5,6-dihydrouridine in tRNA + NADP(+) = a uridine in tRNA + NADPH + H(+)</text>
        <dbReference type="Rhea" id="RHEA:23624"/>
        <dbReference type="Rhea" id="RHEA-COMP:13339"/>
        <dbReference type="Rhea" id="RHEA-COMP:13887"/>
        <dbReference type="ChEBI" id="CHEBI:15378"/>
        <dbReference type="ChEBI" id="CHEBI:57783"/>
        <dbReference type="ChEBI" id="CHEBI:58349"/>
        <dbReference type="ChEBI" id="CHEBI:65315"/>
        <dbReference type="ChEBI" id="CHEBI:74443"/>
    </reaction>
</comment>
<evidence type="ECO:0000256" key="7">
    <source>
        <dbReference type="ARBA" id="ARBA00022857"/>
    </source>
</evidence>